<sequence length="243" mass="28540">MYIKVKRVLDILISSIVMVIFAIPMAIIAVIVKIDSEGPIIYKQQRIGKDGKTFFIYKFRTMIVHQEMKEKHLNHKQMVTKVGKFLRKTSLDELPQIFNVLKGEMSLVGPRPWIKEYYDCFTKEQKERCNVLPGITGLAQIKGRNGITIFDKIRYDREYVRKISFKLDVIIALWTIKTIGNEKNAEISEAGIQEELQELKEYKLNRIKIIEEISKEQEEREDLLENMKNMVEKTSGYTYREVI</sequence>
<keyword evidence="5" id="KW-0808">Transferase</keyword>
<evidence type="ECO:0000259" key="4">
    <source>
        <dbReference type="Pfam" id="PF02397"/>
    </source>
</evidence>
<reference evidence="5" key="1">
    <citation type="submission" date="2020-10" db="EMBL/GenBank/DDBJ databases">
        <authorList>
            <person name="Gilroy R."/>
        </authorList>
    </citation>
    <scope>NUCLEOTIDE SEQUENCE</scope>
    <source>
        <strain evidence="5">CHK195-15760</strain>
    </source>
</reference>
<dbReference type="InterPro" id="IPR003362">
    <property type="entry name" value="Bact_transf"/>
</dbReference>
<keyword evidence="3" id="KW-0812">Transmembrane</keyword>
<accession>A0A9D1SA81</accession>
<keyword evidence="2" id="KW-0175">Coiled coil</keyword>
<evidence type="ECO:0000313" key="6">
    <source>
        <dbReference type="Proteomes" id="UP000824093"/>
    </source>
</evidence>
<dbReference type="GO" id="GO:0016780">
    <property type="term" value="F:phosphotransferase activity, for other substituted phosphate groups"/>
    <property type="evidence" value="ECO:0007669"/>
    <property type="project" value="TreeGrafter"/>
</dbReference>
<dbReference type="Proteomes" id="UP000824093">
    <property type="component" value="Unassembled WGS sequence"/>
</dbReference>
<protein>
    <submittedName>
        <fullName evidence="5">Sugar transferase</fullName>
    </submittedName>
</protein>
<evidence type="ECO:0000256" key="3">
    <source>
        <dbReference type="SAM" id="Phobius"/>
    </source>
</evidence>
<keyword evidence="3" id="KW-1133">Transmembrane helix</keyword>
<dbReference type="Pfam" id="PF02397">
    <property type="entry name" value="Bac_transf"/>
    <property type="match status" value="1"/>
</dbReference>
<dbReference type="AlphaFoldDB" id="A0A9D1SA81"/>
<dbReference type="EMBL" id="DVNH01000047">
    <property type="protein sequence ID" value="HIU52148.1"/>
    <property type="molecule type" value="Genomic_DNA"/>
</dbReference>
<keyword evidence="3" id="KW-0472">Membrane</keyword>
<dbReference type="PANTHER" id="PTHR30576">
    <property type="entry name" value="COLANIC BIOSYNTHESIS UDP-GLUCOSE LIPID CARRIER TRANSFERASE"/>
    <property type="match status" value="1"/>
</dbReference>
<comment type="similarity">
    <text evidence="1">Belongs to the bacterial sugar transferase family.</text>
</comment>
<feature type="coiled-coil region" evidence="2">
    <location>
        <begin position="192"/>
        <end position="233"/>
    </location>
</feature>
<proteinExistence type="inferred from homology"/>
<comment type="caution">
    <text evidence="5">The sequence shown here is derived from an EMBL/GenBank/DDBJ whole genome shotgun (WGS) entry which is preliminary data.</text>
</comment>
<feature type="transmembrane region" description="Helical" evidence="3">
    <location>
        <begin position="12"/>
        <end position="32"/>
    </location>
</feature>
<feature type="domain" description="Bacterial sugar transferase" evidence="4">
    <location>
        <begin position="6"/>
        <end position="179"/>
    </location>
</feature>
<organism evidence="5 6">
    <name type="scientific">Candidatus Merdicola faecigallinarum</name>
    <dbReference type="NCBI Taxonomy" id="2840862"/>
    <lineage>
        <taxon>Bacteria</taxon>
        <taxon>Bacillati</taxon>
        <taxon>Bacillota</taxon>
        <taxon>Clostridia</taxon>
        <taxon>Candidatus Merdicola</taxon>
    </lineage>
</organism>
<dbReference type="PANTHER" id="PTHR30576:SF0">
    <property type="entry name" value="UNDECAPRENYL-PHOSPHATE N-ACETYLGALACTOSAMINYL 1-PHOSPHATE TRANSFERASE-RELATED"/>
    <property type="match status" value="1"/>
</dbReference>
<evidence type="ECO:0000256" key="2">
    <source>
        <dbReference type="SAM" id="Coils"/>
    </source>
</evidence>
<reference evidence="5" key="2">
    <citation type="journal article" date="2021" name="PeerJ">
        <title>Extensive microbial diversity within the chicken gut microbiome revealed by metagenomics and culture.</title>
        <authorList>
            <person name="Gilroy R."/>
            <person name="Ravi A."/>
            <person name="Getino M."/>
            <person name="Pursley I."/>
            <person name="Horton D.L."/>
            <person name="Alikhan N.F."/>
            <person name="Baker D."/>
            <person name="Gharbi K."/>
            <person name="Hall N."/>
            <person name="Watson M."/>
            <person name="Adriaenssens E.M."/>
            <person name="Foster-Nyarko E."/>
            <person name="Jarju S."/>
            <person name="Secka A."/>
            <person name="Antonio M."/>
            <person name="Oren A."/>
            <person name="Chaudhuri R.R."/>
            <person name="La Ragione R."/>
            <person name="Hildebrand F."/>
            <person name="Pallen M.J."/>
        </authorList>
    </citation>
    <scope>NUCLEOTIDE SEQUENCE</scope>
    <source>
        <strain evidence="5">CHK195-15760</strain>
    </source>
</reference>
<name>A0A9D1SA81_9FIRM</name>
<evidence type="ECO:0000256" key="1">
    <source>
        <dbReference type="ARBA" id="ARBA00006464"/>
    </source>
</evidence>
<gene>
    <name evidence="5" type="ORF">IAB70_06015</name>
</gene>
<evidence type="ECO:0000313" key="5">
    <source>
        <dbReference type="EMBL" id="HIU52148.1"/>
    </source>
</evidence>